<dbReference type="PROSITE" id="PS50851">
    <property type="entry name" value="CHEW"/>
    <property type="match status" value="1"/>
</dbReference>
<dbReference type="AlphaFoldDB" id="A0A069RH79"/>
<accession>A0A069RH79</accession>
<keyword evidence="3" id="KW-1185">Reference proteome</keyword>
<dbReference type="SUPFAM" id="SSF50341">
    <property type="entry name" value="CheW-like"/>
    <property type="match status" value="1"/>
</dbReference>
<proteinExistence type="predicted"/>
<dbReference type="Gene3D" id="2.40.50.180">
    <property type="entry name" value="CheA-289, Domain 4"/>
    <property type="match status" value="1"/>
</dbReference>
<dbReference type="InterPro" id="IPR002545">
    <property type="entry name" value="CheW-lke_dom"/>
</dbReference>
<dbReference type="SMART" id="SM00260">
    <property type="entry name" value="CheW"/>
    <property type="match status" value="1"/>
</dbReference>
<sequence>MAENKYVIFKINSEEYGVDIMKVKEVSEFKKSVSVPNAPSFVDGIINLRGDITPIISLKKRFGIIDDRSADESSRIIVVNIQDKLVGFVVDEASQVISIEDSSIDPPPPVVVGVDKKYIHGIGKLDERMIILLDLEKVLNEQEKNIIGEMDI</sequence>
<dbReference type="PANTHER" id="PTHR22617:SF23">
    <property type="entry name" value="CHEMOTAXIS PROTEIN CHEW"/>
    <property type="match status" value="1"/>
</dbReference>
<dbReference type="OrthoDB" id="9794382at2"/>
<gene>
    <name evidence="2" type="ORF">CLIT_5c01250</name>
</gene>
<dbReference type="GO" id="GO:0007165">
    <property type="term" value="P:signal transduction"/>
    <property type="evidence" value="ECO:0007669"/>
    <property type="project" value="InterPro"/>
</dbReference>
<dbReference type="GO" id="GO:0006935">
    <property type="term" value="P:chemotaxis"/>
    <property type="evidence" value="ECO:0007669"/>
    <property type="project" value="InterPro"/>
</dbReference>
<organism evidence="2 3">
    <name type="scientific">Peptoclostridium litorale DSM 5388</name>
    <dbReference type="NCBI Taxonomy" id="1121324"/>
    <lineage>
        <taxon>Bacteria</taxon>
        <taxon>Bacillati</taxon>
        <taxon>Bacillota</taxon>
        <taxon>Clostridia</taxon>
        <taxon>Peptostreptococcales</taxon>
        <taxon>Peptoclostridiaceae</taxon>
        <taxon>Peptoclostridium</taxon>
    </lineage>
</organism>
<dbReference type="CDD" id="cd00732">
    <property type="entry name" value="CheW"/>
    <property type="match status" value="1"/>
</dbReference>
<dbReference type="InterPro" id="IPR039315">
    <property type="entry name" value="CheW"/>
</dbReference>
<dbReference type="Proteomes" id="UP000027946">
    <property type="component" value="Unassembled WGS sequence"/>
</dbReference>
<dbReference type="STRING" id="1121324.CLIT_5c01250"/>
<evidence type="ECO:0000313" key="2">
    <source>
        <dbReference type="EMBL" id="KDR96113.1"/>
    </source>
</evidence>
<feature type="domain" description="CheW-like" evidence="1">
    <location>
        <begin position="3"/>
        <end position="144"/>
    </location>
</feature>
<comment type="caution">
    <text evidence="2">The sequence shown here is derived from an EMBL/GenBank/DDBJ whole genome shotgun (WGS) entry which is preliminary data.</text>
</comment>
<dbReference type="GO" id="GO:0005829">
    <property type="term" value="C:cytosol"/>
    <property type="evidence" value="ECO:0007669"/>
    <property type="project" value="TreeGrafter"/>
</dbReference>
<evidence type="ECO:0000313" key="3">
    <source>
        <dbReference type="Proteomes" id="UP000027946"/>
    </source>
</evidence>
<evidence type="ECO:0000259" key="1">
    <source>
        <dbReference type="PROSITE" id="PS50851"/>
    </source>
</evidence>
<dbReference type="InterPro" id="IPR036061">
    <property type="entry name" value="CheW-like_dom_sf"/>
</dbReference>
<dbReference type="Gene3D" id="2.30.30.40">
    <property type="entry name" value="SH3 Domains"/>
    <property type="match status" value="1"/>
</dbReference>
<dbReference type="Pfam" id="PF01584">
    <property type="entry name" value="CheW"/>
    <property type="match status" value="1"/>
</dbReference>
<reference evidence="2 3" key="1">
    <citation type="submission" date="2014-03" db="EMBL/GenBank/DDBJ databases">
        <title>Genome sequence of Clostridium litorale W6, DSM 5388.</title>
        <authorList>
            <person name="Poehlein A."/>
            <person name="Jagirdar A."/>
            <person name="Khonsari B."/>
            <person name="Chibani C.M."/>
            <person name="Gutierrez Gutierrez D.A."/>
            <person name="Davydova E."/>
            <person name="Alghaithi H.S."/>
            <person name="Nair K.P."/>
            <person name="Dhamotharan K."/>
            <person name="Chandran L."/>
            <person name="G W."/>
            <person name="Daniel R."/>
        </authorList>
    </citation>
    <scope>NUCLEOTIDE SEQUENCE [LARGE SCALE GENOMIC DNA]</scope>
    <source>
        <strain evidence="2 3">W6</strain>
    </source>
</reference>
<dbReference type="PANTHER" id="PTHR22617">
    <property type="entry name" value="CHEMOTAXIS SENSOR HISTIDINE KINASE-RELATED"/>
    <property type="match status" value="1"/>
</dbReference>
<dbReference type="EMBL" id="JJMM01000005">
    <property type="protein sequence ID" value="KDR96113.1"/>
    <property type="molecule type" value="Genomic_DNA"/>
</dbReference>
<protein>
    <submittedName>
        <fullName evidence="2">Putative CheW protein</fullName>
    </submittedName>
</protein>
<name>A0A069RH79_PEPLI</name>
<dbReference type="eggNOG" id="COG0835">
    <property type="taxonomic scope" value="Bacteria"/>
</dbReference>
<dbReference type="RefSeq" id="WP_038262731.1">
    <property type="nucleotide sequence ID" value="NZ_FSRH01000007.1"/>
</dbReference>